<feature type="transmembrane region" description="Helical" evidence="1">
    <location>
        <begin position="12"/>
        <end position="31"/>
    </location>
</feature>
<evidence type="ECO:0000313" key="2">
    <source>
        <dbReference type="EMBL" id="GIH28373.1"/>
    </source>
</evidence>
<feature type="transmembrane region" description="Helical" evidence="1">
    <location>
        <begin position="104"/>
        <end position="121"/>
    </location>
</feature>
<name>A0A919QGH6_9ACTN</name>
<evidence type="ECO:0000256" key="1">
    <source>
        <dbReference type="SAM" id="Phobius"/>
    </source>
</evidence>
<keyword evidence="1" id="KW-1133">Transmembrane helix</keyword>
<sequence>MRPAWSRIALHGVFIGAIAAFLVLLLLYPFLPGAYDSLAMPLSMMVQIFGGVGILVVITAIPWLIYEVWNKRKRKSHYFAIVSMGTSTIVALAVSLAAAAQFGLSLGVLSFTLWIVALMRWARRMTLLKTAETRRFNPAPVYLVLLPLIALAGQILLAAPLTTSSRDHAIANAAELVRDIERHRAEFGSYPESLLAVWPDYLPAVTGIEKYNYAKSGESYNVSFEQPRFFFDIFGTREFVMYNPRDEQLMPSHASWILIWPAERIRTTQGWYASGDTGTPHWKYFRFD</sequence>
<feature type="transmembrane region" description="Helical" evidence="1">
    <location>
        <begin position="78"/>
        <end position="98"/>
    </location>
</feature>
<protein>
    <submittedName>
        <fullName evidence="2">Uncharacterized protein</fullName>
    </submittedName>
</protein>
<dbReference type="Proteomes" id="UP000640052">
    <property type="component" value="Unassembled WGS sequence"/>
</dbReference>
<keyword evidence="3" id="KW-1185">Reference proteome</keyword>
<reference evidence="2" key="1">
    <citation type="submission" date="2021-01" db="EMBL/GenBank/DDBJ databases">
        <title>Whole genome shotgun sequence of Acrocarpospora phusangensis NBRC 108782.</title>
        <authorList>
            <person name="Komaki H."/>
            <person name="Tamura T."/>
        </authorList>
    </citation>
    <scope>NUCLEOTIDE SEQUENCE</scope>
    <source>
        <strain evidence="2">NBRC 108782</strain>
    </source>
</reference>
<dbReference type="AlphaFoldDB" id="A0A919QGH6"/>
<proteinExistence type="predicted"/>
<keyword evidence="1" id="KW-0812">Transmembrane</keyword>
<evidence type="ECO:0000313" key="3">
    <source>
        <dbReference type="Proteomes" id="UP000640052"/>
    </source>
</evidence>
<dbReference type="EMBL" id="BOOA01000079">
    <property type="protein sequence ID" value="GIH28373.1"/>
    <property type="molecule type" value="Genomic_DNA"/>
</dbReference>
<dbReference type="RefSeq" id="WP_204044989.1">
    <property type="nucleotide sequence ID" value="NZ_BOOA01000079.1"/>
</dbReference>
<feature type="transmembrane region" description="Helical" evidence="1">
    <location>
        <begin position="141"/>
        <end position="161"/>
    </location>
</feature>
<organism evidence="2 3">
    <name type="scientific">Acrocarpospora phusangensis</name>
    <dbReference type="NCBI Taxonomy" id="1070424"/>
    <lineage>
        <taxon>Bacteria</taxon>
        <taxon>Bacillati</taxon>
        <taxon>Actinomycetota</taxon>
        <taxon>Actinomycetes</taxon>
        <taxon>Streptosporangiales</taxon>
        <taxon>Streptosporangiaceae</taxon>
        <taxon>Acrocarpospora</taxon>
    </lineage>
</organism>
<feature type="transmembrane region" description="Helical" evidence="1">
    <location>
        <begin position="43"/>
        <end position="66"/>
    </location>
</feature>
<accession>A0A919QGH6</accession>
<gene>
    <name evidence="2" type="ORF">Aph01nite_66830</name>
</gene>
<comment type="caution">
    <text evidence="2">The sequence shown here is derived from an EMBL/GenBank/DDBJ whole genome shotgun (WGS) entry which is preliminary data.</text>
</comment>
<keyword evidence="1" id="KW-0472">Membrane</keyword>